<feature type="domain" description="Antitoxin FitA-like ribbon-helix-helix" evidence="1">
    <location>
        <begin position="2"/>
        <end position="39"/>
    </location>
</feature>
<dbReference type="InterPro" id="IPR053853">
    <property type="entry name" value="FitA-like_RHH"/>
</dbReference>
<evidence type="ECO:0000259" key="1">
    <source>
        <dbReference type="Pfam" id="PF22513"/>
    </source>
</evidence>
<dbReference type="EMBL" id="SMLA01000001">
    <property type="protein sequence ID" value="TDD93254.1"/>
    <property type="molecule type" value="Genomic_DNA"/>
</dbReference>
<proteinExistence type="predicted"/>
<keyword evidence="3" id="KW-1185">Reference proteome</keyword>
<sequence length="85" mass="9050">MAVLTIRNVPEEVRELLTRAAKRSGQSLQAYLLAVLEREARFSRNAELADMEPVGGGLLSMDEIVDAVRAARGEAPGGDGRTGVA</sequence>
<name>A0A4R5C872_9PSEU</name>
<reference evidence="2 3" key="1">
    <citation type="submission" date="2019-03" db="EMBL/GenBank/DDBJ databases">
        <title>Draft genome sequences of novel Actinobacteria.</title>
        <authorList>
            <person name="Sahin N."/>
            <person name="Ay H."/>
            <person name="Saygin H."/>
        </authorList>
    </citation>
    <scope>NUCLEOTIDE SEQUENCE [LARGE SCALE GENOMIC DNA]</scope>
    <source>
        <strain evidence="2 3">5K548</strain>
    </source>
</reference>
<dbReference type="GO" id="GO:0006355">
    <property type="term" value="P:regulation of DNA-templated transcription"/>
    <property type="evidence" value="ECO:0007669"/>
    <property type="project" value="InterPro"/>
</dbReference>
<evidence type="ECO:0000313" key="2">
    <source>
        <dbReference type="EMBL" id="TDD93254.1"/>
    </source>
</evidence>
<protein>
    <recommendedName>
        <fullName evidence="1">Antitoxin FitA-like ribbon-helix-helix domain-containing protein</fullName>
    </recommendedName>
</protein>
<comment type="caution">
    <text evidence="2">The sequence shown here is derived from an EMBL/GenBank/DDBJ whole genome shotgun (WGS) entry which is preliminary data.</text>
</comment>
<organism evidence="2 3">
    <name type="scientific">Saccharopolyspora karakumensis</name>
    <dbReference type="NCBI Taxonomy" id="2530386"/>
    <lineage>
        <taxon>Bacteria</taxon>
        <taxon>Bacillati</taxon>
        <taxon>Actinomycetota</taxon>
        <taxon>Actinomycetes</taxon>
        <taxon>Pseudonocardiales</taxon>
        <taxon>Pseudonocardiaceae</taxon>
        <taxon>Saccharopolyspora</taxon>
    </lineage>
</organism>
<dbReference type="SUPFAM" id="SSF47598">
    <property type="entry name" value="Ribbon-helix-helix"/>
    <property type="match status" value="1"/>
</dbReference>
<dbReference type="Pfam" id="PF22513">
    <property type="entry name" value="FitA-like_RHH"/>
    <property type="match status" value="1"/>
</dbReference>
<dbReference type="RefSeq" id="WP_132680361.1">
    <property type="nucleotide sequence ID" value="NZ_SMLA01000001.1"/>
</dbReference>
<dbReference type="InterPro" id="IPR010985">
    <property type="entry name" value="Ribbon_hlx_hlx"/>
</dbReference>
<dbReference type="AlphaFoldDB" id="A0A4R5C872"/>
<gene>
    <name evidence="2" type="ORF">E1202_01090</name>
</gene>
<evidence type="ECO:0000313" key="3">
    <source>
        <dbReference type="Proteomes" id="UP000294723"/>
    </source>
</evidence>
<dbReference type="Proteomes" id="UP000294723">
    <property type="component" value="Unassembled WGS sequence"/>
</dbReference>
<accession>A0A4R5C872</accession>